<dbReference type="Proteomes" id="UP000011614">
    <property type="component" value="Unassembled WGS sequence"/>
</dbReference>
<comment type="caution">
    <text evidence="1">The sequence shown here is derived from an EMBL/GenBank/DDBJ whole genome shotgun (WGS) entry which is preliminary data.</text>
</comment>
<reference evidence="2" key="1">
    <citation type="submission" date="2012-11" db="EMBL/GenBank/DDBJ databases">
        <authorList>
            <person name="Becker E.A."/>
            <person name="Seitzer P."/>
            <person name="Tritt A."/>
            <person name="Larsen D."/>
            <person name="Yao A."/>
            <person name="Wu D."/>
            <person name="Darling A."/>
            <person name="Eisen J.A."/>
            <person name="Facciotti M.T."/>
        </authorList>
    </citation>
    <scope>NUCLEOTIDE SEQUENCE [LARGE SCALE GENOMIC DNA]</scope>
    <source>
        <strain evidence="2">JCM 10118</strain>
    </source>
</reference>
<protein>
    <submittedName>
        <fullName evidence="1">Uncharacterized protein</fullName>
    </submittedName>
</protein>
<evidence type="ECO:0000313" key="2">
    <source>
        <dbReference type="Proteomes" id="UP000011614"/>
    </source>
</evidence>
<dbReference type="PATRIC" id="fig|1227468.4.peg.3120"/>
<accession>M0ESH1</accession>
<dbReference type="EMBL" id="AOJN01000068">
    <property type="protein sequence ID" value="ELZ49857.1"/>
    <property type="molecule type" value="Genomic_DNA"/>
</dbReference>
<proteinExistence type="predicted"/>
<gene>
    <name evidence="1" type="ORF">C466_15794</name>
</gene>
<evidence type="ECO:0000313" key="1">
    <source>
        <dbReference type="EMBL" id="ELZ49857.1"/>
    </source>
</evidence>
<dbReference type="AlphaFoldDB" id="M0ESH1"/>
<name>M0ESH1_9EURY</name>
<sequence length="103" mass="11379">MLDEFVYLGRTEPRQPTNLMDDDEVEPTGLDVVEELIIDLAGVGGAAYDLGILLDVVDPEALQVFAGLVELSADVLVRRRDPGVYRRCRGSVFAHVFEDAFLI</sequence>
<organism evidence="1 2">
    <name type="scientific">Halorubrum distributum JCM 10118</name>
    <dbReference type="NCBI Taxonomy" id="1227468"/>
    <lineage>
        <taxon>Archaea</taxon>
        <taxon>Methanobacteriati</taxon>
        <taxon>Methanobacteriota</taxon>
        <taxon>Stenosarchaea group</taxon>
        <taxon>Halobacteria</taxon>
        <taxon>Halobacteriales</taxon>
        <taxon>Haloferacaceae</taxon>
        <taxon>Halorubrum</taxon>
        <taxon>Halorubrum distributum group</taxon>
    </lineage>
</organism>
<reference evidence="1 2" key="2">
    <citation type="journal article" date="2014" name="PLoS Genet.">
        <title>Phylogenetically driven sequencing of extremely halophilic archaea reveals strategies for static and dynamic osmo-response.</title>
        <authorList>
            <person name="Becker E.A."/>
            <person name="Seitzer P.M."/>
            <person name="Tritt A."/>
            <person name="Larsen D."/>
            <person name="Krusor M."/>
            <person name="Yao A.I."/>
            <person name="Wu D."/>
            <person name="Madern D."/>
            <person name="Eisen J.A."/>
            <person name="Darling A.E."/>
            <person name="Facciotti M.T."/>
        </authorList>
    </citation>
    <scope>NUCLEOTIDE SEQUENCE [LARGE SCALE GENOMIC DNA]</scope>
    <source>
        <strain evidence="1 2">JCM 10118</strain>
    </source>
</reference>